<accession>A0A1G9IB48</accession>
<dbReference type="OrthoDB" id="2146302at2"/>
<dbReference type="EMBL" id="FNGX01000001">
    <property type="protein sequence ID" value="SDL22437.1"/>
    <property type="molecule type" value="Genomic_DNA"/>
</dbReference>
<evidence type="ECO:0000313" key="1">
    <source>
        <dbReference type="EMBL" id="SDL22437.1"/>
    </source>
</evidence>
<reference evidence="1 2" key="1">
    <citation type="submission" date="2016-10" db="EMBL/GenBank/DDBJ databases">
        <authorList>
            <person name="de Groot N.N."/>
        </authorList>
    </citation>
    <scope>NUCLEOTIDE SEQUENCE [LARGE SCALE GENOMIC DNA]</scope>
    <source>
        <strain evidence="1 2">Sb09</strain>
    </source>
</reference>
<name>A0A1G9IB48_STREI</name>
<dbReference type="Proteomes" id="UP000183162">
    <property type="component" value="Unassembled WGS sequence"/>
</dbReference>
<evidence type="ECO:0000313" key="2">
    <source>
        <dbReference type="Proteomes" id="UP000183162"/>
    </source>
</evidence>
<organism evidence="1 2">
    <name type="scientific">Streptococcus equinus</name>
    <name type="common">Streptococcus bovis</name>
    <dbReference type="NCBI Taxonomy" id="1335"/>
    <lineage>
        <taxon>Bacteria</taxon>
        <taxon>Bacillati</taxon>
        <taxon>Bacillota</taxon>
        <taxon>Bacilli</taxon>
        <taxon>Lactobacillales</taxon>
        <taxon>Streptococcaceae</taxon>
        <taxon>Streptococcus</taxon>
    </lineage>
</organism>
<gene>
    <name evidence="1" type="ORF">SAMN05216400_0114</name>
</gene>
<protein>
    <recommendedName>
        <fullName evidence="3">Role in replication</fullName>
    </recommendedName>
</protein>
<proteinExistence type="predicted"/>
<dbReference type="AlphaFoldDB" id="A0A1G9IB48"/>
<evidence type="ECO:0008006" key="3">
    <source>
        <dbReference type="Google" id="ProtNLM"/>
    </source>
</evidence>
<sequence length="107" mass="12396">MKAIYKEKVADVWKISKENVESYPNWVKEAFEKNYLYWLDNHLRILMAGLNPSTARNLKLGAVGSLGGGFAGYGMYQIGYLGDYLDCTNHRIISEKRFHKEYQVIEK</sequence>
<dbReference type="RefSeq" id="WP_074565936.1">
    <property type="nucleotide sequence ID" value="NZ_CP046629.1"/>
</dbReference>